<keyword evidence="3" id="KW-1185">Reference proteome</keyword>
<keyword evidence="1" id="KW-0963">Cytoplasm</keyword>
<evidence type="ECO:0000313" key="2">
    <source>
        <dbReference type="EMBL" id="MBM7658307.1"/>
    </source>
</evidence>
<dbReference type="Proteomes" id="UP000823201">
    <property type="component" value="Unassembled WGS sequence"/>
</dbReference>
<dbReference type="Pfam" id="PF09902">
    <property type="entry name" value="DUF2129"/>
    <property type="match status" value="1"/>
</dbReference>
<dbReference type="EMBL" id="JAFBEV010000014">
    <property type="protein sequence ID" value="MBM7658307.1"/>
    <property type="molecule type" value="Genomic_DNA"/>
</dbReference>
<protein>
    <submittedName>
        <fullName evidence="2">Uncharacterized protein YlbG (UPF0298 family)</fullName>
    </submittedName>
</protein>
<dbReference type="RefSeq" id="WP_205006867.1">
    <property type="nucleotide sequence ID" value="NZ_CBCRXA010000013.1"/>
</dbReference>
<evidence type="ECO:0000256" key="1">
    <source>
        <dbReference type="ARBA" id="ARBA00022490"/>
    </source>
</evidence>
<organism evidence="2 3">
    <name type="scientific">Sporolactobacillus spathodeae</name>
    <dbReference type="NCBI Taxonomy" id="1465502"/>
    <lineage>
        <taxon>Bacteria</taxon>
        <taxon>Bacillati</taxon>
        <taxon>Bacillota</taxon>
        <taxon>Bacilli</taxon>
        <taxon>Bacillales</taxon>
        <taxon>Sporolactobacillaceae</taxon>
        <taxon>Sporolactobacillus</taxon>
    </lineage>
</organism>
<accession>A0ABS2Q946</accession>
<evidence type="ECO:0000313" key="3">
    <source>
        <dbReference type="Proteomes" id="UP000823201"/>
    </source>
</evidence>
<comment type="caution">
    <text evidence="2">The sequence shown here is derived from an EMBL/GenBank/DDBJ whole genome shotgun (WGS) entry which is preliminary data.</text>
</comment>
<dbReference type="InterPro" id="IPR016979">
    <property type="entry name" value="DUF2129"/>
</dbReference>
<name>A0ABS2Q946_9BACL</name>
<dbReference type="PIRSF" id="PIRSF031653">
    <property type="entry name" value="UCP031653"/>
    <property type="match status" value="1"/>
</dbReference>
<gene>
    <name evidence="2" type="ORF">JOC27_001760</name>
</gene>
<reference evidence="2 3" key="1">
    <citation type="submission" date="2021-01" db="EMBL/GenBank/DDBJ databases">
        <title>Genomic Encyclopedia of Type Strains, Phase IV (KMG-IV): sequencing the most valuable type-strain genomes for metagenomic binning, comparative biology and taxonomic classification.</title>
        <authorList>
            <person name="Goeker M."/>
        </authorList>
    </citation>
    <scope>NUCLEOTIDE SEQUENCE [LARGE SCALE GENOMIC DNA]</scope>
    <source>
        <strain evidence="2 3">DSM 100968</strain>
    </source>
</reference>
<proteinExistence type="predicted"/>
<sequence length="90" mass="10969">MPEFKRDSLIIWLYNTKYLRVLRRYGYVHYVSKRMKYAIMYCDHGHSESVISQLDKLKFVKQIDRSPLQDVRTTYEKGKSIQEEKDEIFN</sequence>